<feature type="domain" description="PARG helical" evidence="7">
    <location>
        <begin position="420"/>
        <end position="512"/>
    </location>
</feature>
<keyword evidence="3" id="KW-0378">Hydrolase</keyword>
<dbReference type="GO" id="GO:0004649">
    <property type="term" value="F:poly(ADP-ribose) glycohydrolase activity"/>
    <property type="evidence" value="ECO:0007669"/>
    <property type="project" value="UniProtKB-EC"/>
</dbReference>
<dbReference type="EC" id="3.2.1.143" evidence="2"/>
<feature type="binding site" evidence="5">
    <location>
        <position position="579"/>
    </location>
    <ligand>
        <name>substrate</name>
    </ligand>
</feature>
<feature type="binding site" evidence="5">
    <location>
        <position position="565"/>
    </location>
    <ligand>
        <name>substrate</name>
    </ligand>
</feature>
<dbReference type="Pfam" id="PF05028">
    <property type="entry name" value="PARG_cat_C"/>
    <property type="match status" value="2"/>
</dbReference>
<evidence type="ECO:0000313" key="8">
    <source>
        <dbReference type="EMBL" id="KAL3312163.1"/>
    </source>
</evidence>
<evidence type="ECO:0000259" key="6">
    <source>
        <dbReference type="Pfam" id="PF05028"/>
    </source>
</evidence>
<dbReference type="InterPro" id="IPR048362">
    <property type="entry name" value="PARG_helical"/>
</dbReference>
<evidence type="ECO:0000259" key="7">
    <source>
        <dbReference type="Pfam" id="PF20811"/>
    </source>
</evidence>
<dbReference type="EMBL" id="JBJKFK010001820">
    <property type="protein sequence ID" value="KAL3312163.1"/>
    <property type="molecule type" value="Genomic_DNA"/>
</dbReference>
<dbReference type="AlphaFoldDB" id="A0ABD2PYI6"/>
<dbReference type="PANTHER" id="PTHR12837:SF0">
    <property type="entry name" value="POLY(ADP-RIBOSE) GLYCOHYDROLASE"/>
    <property type="match status" value="1"/>
</dbReference>
<keyword evidence="9" id="KW-1185">Reference proteome</keyword>
<reference evidence="8 9" key="1">
    <citation type="submission" date="2024-11" db="EMBL/GenBank/DDBJ databases">
        <title>Adaptive evolution of stress response genes in parasites aligns with host niche diversity.</title>
        <authorList>
            <person name="Hahn C."/>
            <person name="Resl P."/>
        </authorList>
    </citation>
    <scope>NUCLEOTIDE SEQUENCE [LARGE SCALE GENOMIC DNA]</scope>
    <source>
        <strain evidence="8">EGGRZ-B1_66</strain>
        <tissue evidence="8">Body</tissue>
    </source>
</reference>
<feature type="domain" description="PARG catalytic Macro" evidence="6">
    <location>
        <begin position="93"/>
        <end position="288"/>
    </location>
</feature>
<feature type="non-terminal residue" evidence="8">
    <location>
        <position position="761"/>
    </location>
</feature>
<proteinExistence type="inferred from homology"/>
<evidence type="ECO:0000313" key="9">
    <source>
        <dbReference type="Proteomes" id="UP001626550"/>
    </source>
</evidence>
<protein>
    <recommendedName>
        <fullName evidence="2">poly(ADP-ribose) glycohydrolase</fullName>
        <ecNumber evidence="2">3.2.1.143</ecNumber>
    </recommendedName>
</protein>
<name>A0ABD2PYI6_9PLAT</name>
<evidence type="ECO:0000256" key="4">
    <source>
        <dbReference type="PIRSR" id="PIRSR607724-1"/>
    </source>
</evidence>
<comment type="similarity">
    <text evidence="1">Belongs to the poly(ADP-ribose) glycohydrolase family.</text>
</comment>
<feature type="domain" description="PARG catalytic Macro" evidence="6">
    <location>
        <begin position="555"/>
        <end position="731"/>
    </location>
</feature>
<evidence type="ECO:0000256" key="2">
    <source>
        <dbReference type="ARBA" id="ARBA00012255"/>
    </source>
</evidence>
<evidence type="ECO:0000256" key="1">
    <source>
        <dbReference type="ARBA" id="ARBA00009545"/>
    </source>
</evidence>
<feature type="active site" evidence="4">
    <location>
        <position position="562"/>
    </location>
</feature>
<dbReference type="InterPro" id="IPR046372">
    <property type="entry name" value="PARG_cat_C"/>
</dbReference>
<evidence type="ECO:0000256" key="3">
    <source>
        <dbReference type="ARBA" id="ARBA00022801"/>
    </source>
</evidence>
<sequence length="761" mass="84227">MGAVRMTRGGCSVSFHNLYSADATNQNSQKLKCLFGYFEALRQSTVNSLVSFYRNVAPKMIVYRGDAFMSVQIETYLKDSSDQPIGLMDKRFENSLEIGCKYTYVDFANALIGGGVLGRGMVQEEILFLEHPECIVARCLCAKMAPSEAIIIKGARHWNYGHGYSSSYQYDGSSAQDPVPCDNRGFLMRTFICIDAQYFGNSKLKPNQYKSAAIYRELKKVGSRFWLIFCQAYAGFSSVGVTEEIVTGNWGCGVFGGDPMLKACIQILAANRAKRKALHFCCYTDDKLFEELNKLAQYLTSTRVSEAAYLKALLLQGAACVTNKGTFSISSGFIPILQQSNFNHRVVAAVEYDRTTQVRFKSTVGAFAALTNAGVTRPLDQIKYLNQLLCGCQDFGNLDHLITTDGICEIGMSVALQYAKNYTGFLKTDIPVVPQFCPLEVTMSHTQCMTLLALMSIGAVVPYSPPMPSVDFSKLYGNGLASVKVEKLKCIFHAFANCPPTTRENSLVIFKRSVASVRRFRQSVEVFQLNIFAYNRNDRGETIGMDNPIFENRSSNQYFHVDFANKVLGGGVLGNGAVQEEIDFVEHPDCIVARCFMLPMHDHEAIIIEGARKTCLHTGYGTSFKFKADIRSDPVLMRDGLVNRVMVCMDAVDFSNNKIQQYARGAIKRELIKAYTGFSTHSLPKNAVTGNWGCGAFGGDPVLKAVIQILAASLAYLNSIHYCCFGDNQLHNDLLLLSSNLKSHTVTIGDFYEAIVTTANL</sequence>
<dbReference type="Pfam" id="PF20811">
    <property type="entry name" value="PARG_cat_N"/>
    <property type="match status" value="1"/>
</dbReference>
<dbReference type="Proteomes" id="UP001626550">
    <property type="component" value="Unassembled WGS sequence"/>
</dbReference>
<dbReference type="PANTHER" id="PTHR12837">
    <property type="entry name" value="POLY ADP-RIBOSE GLYCOHYDROLASE"/>
    <property type="match status" value="1"/>
</dbReference>
<evidence type="ECO:0000256" key="5">
    <source>
        <dbReference type="PIRSR" id="PIRSR607724-2"/>
    </source>
</evidence>
<accession>A0ABD2PYI6</accession>
<feature type="active site" evidence="4">
    <location>
        <position position="581"/>
    </location>
</feature>
<gene>
    <name evidence="8" type="ORF">Ciccas_009251</name>
</gene>
<dbReference type="InterPro" id="IPR007724">
    <property type="entry name" value="Poly_GlycHdrlase"/>
</dbReference>
<organism evidence="8 9">
    <name type="scientific">Cichlidogyrus casuarinus</name>
    <dbReference type="NCBI Taxonomy" id="1844966"/>
    <lineage>
        <taxon>Eukaryota</taxon>
        <taxon>Metazoa</taxon>
        <taxon>Spiralia</taxon>
        <taxon>Lophotrochozoa</taxon>
        <taxon>Platyhelminthes</taxon>
        <taxon>Monogenea</taxon>
        <taxon>Monopisthocotylea</taxon>
        <taxon>Dactylogyridea</taxon>
        <taxon>Ancyrocephalidae</taxon>
        <taxon>Cichlidogyrus</taxon>
    </lineage>
</organism>
<comment type="caution">
    <text evidence="8">The sequence shown here is derived from an EMBL/GenBank/DDBJ whole genome shotgun (WGS) entry which is preliminary data.</text>
</comment>
<feature type="binding site" evidence="5">
    <location>
        <position position="620"/>
    </location>
    <ligand>
        <name>substrate</name>
    </ligand>
</feature>
<feature type="active site" evidence="4">
    <location>
        <position position="580"/>
    </location>
</feature>